<dbReference type="InterPro" id="IPR027417">
    <property type="entry name" value="P-loop_NTPase"/>
</dbReference>
<feature type="coiled-coil region" evidence="10">
    <location>
        <begin position="321"/>
        <end position="365"/>
    </location>
</feature>
<dbReference type="CDD" id="cd03241">
    <property type="entry name" value="ABC_RecN"/>
    <property type="match status" value="1"/>
</dbReference>
<evidence type="ECO:0000313" key="13">
    <source>
        <dbReference type="Proteomes" id="UP000824229"/>
    </source>
</evidence>
<evidence type="ECO:0000256" key="2">
    <source>
        <dbReference type="ARBA" id="ARBA00009441"/>
    </source>
</evidence>
<evidence type="ECO:0000313" key="12">
    <source>
        <dbReference type="EMBL" id="MBU3803337.1"/>
    </source>
</evidence>
<dbReference type="GO" id="GO:0006310">
    <property type="term" value="P:DNA recombination"/>
    <property type="evidence" value="ECO:0007669"/>
    <property type="project" value="InterPro"/>
</dbReference>
<evidence type="ECO:0000256" key="10">
    <source>
        <dbReference type="SAM" id="Coils"/>
    </source>
</evidence>
<evidence type="ECO:0000256" key="6">
    <source>
        <dbReference type="ARBA" id="ARBA00022840"/>
    </source>
</evidence>
<dbReference type="InterPro" id="IPR003395">
    <property type="entry name" value="RecF/RecN/SMC_N"/>
</dbReference>
<dbReference type="Gene3D" id="3.40.50.300">
    <property type="entry name" value="P-loop containing nucleotide triphosphate hydrolases"/>
    <property type="match status" value="2"/>
</dbReference>
<accession>A0A9E2KAZ2</accession>
<dbReference type="NCBIfam" id="TIGR00634">
    <property type="entry name" value="recN"/>
    <property type="match status" value="1"/>
</dbReference>
<evidence type="ECO:0000259" key="11">
    <source>
        <dbReference type="Pfam" id="PF02463"/>
    </source>
</evidence>
<reference evidence="12" key="2">
    <citation type="submission" date="2021-04" db="EMBL/GenBank/DDBJ databases">
        <authorList>
            <person name="Gilroy R."/>
        </authorList>
    </citation>
    <scope>NUCLEOTIDE SEQUENCE</scope>
    <source>
        <strain evidence="12">B5-657</strain>
    </source>
</reference>
<keyword evidence="10" id="KW-0175">Coiled coil</keyword>
<evidence type="ECO:0000256" key="3">
    <source>
        <dbReference type="ARBA" id="ARBA00021315"/>
    </source>
</evidence>
<organism evidence="12 13">
    <name type="scientific">Candidatus Cellulosilyticum pullistercoris</name>
    <dbReference type="NCBI Taxonomy" id="2838521"/>
    <lineage>
        <taxon>Bacteria</taxon>
        <taxon>Bacillati</taxon>
        <taxon>Bacillota</taxon>
        <taxon>Clostridia</taxon>
        <taxon>Lachnospirales</taxon>
        <taxon>Cellulosilyticaceae</taxon>
        <taxon>Cellulosilyticum</taxon>
    </lineage>
</organism>
<dbReference type="PANTHER" id="PTHR11059">
    <property type="entry name" value="DNA REPAIR PROTEIN RECN"/>
    <property type="match status" value="1"/>
</dbReference>
<dbReference type="AlphaFoldDB" id="A0A9E2KAZ2"/>
<dbReference type="GO" id="GO:0009432">
    <property type="term" value="P:SOS response"/>
    <property type="evidence" value="ECO:0007669"/>
    <property type="project" value="TreeGrafter"/>
</dbReference>
<keyword evidence="6" id="KW-0067">ATP-binding</keyword>
<dbReference type="Pfam" id="PF02463">
    <property type="entry name" value="SMC_N"/>
    <property type="match status" value="1"/>
</dbReference>
<name>A0A9E2KAZ2_9FIRM</name>
<evidence type="ECO:0000256" key="5">
    <source>
        <dbReference type="ARBA" id="ARBA00022763"/>
    </source>
</evidence>
<protein>
    <recommendedName>
        <fullName evidence="3 9">DNA repair protein RecN</fullName>
    </recommendedName>
    <alternativeName>
        <fullName evidence="8 9">Recombination protein N</fullName>
    </alternativeName>
</protein>
<dbReference type="PANTHER" id="PTHR11059:SF0">
    <property type="entry name" value="DNA REPAIR PROTEIN RECN"/>
    <property type="match status" value="1"/>
</dbReference>
<evidence type="ECO:0000256" key="1">
    <source>
        <dbReference type="ARBA" id="ARBA00003618"/>
    </source>
</evidence>
<gene>
    <name evidence="12" type="primary">recN</name>
    <name evidence="12" type="ORF">H9872_01070</name>
</gene>
<evidence type="ECO:0000256" key="8">
    <source>
        <dbReference type="ARBA" id="ARBA00033408"/>
    </source>
</evidence>
<dbReference type="SUPFAM" id="SSF52540">
    <property type="entry name" value="P-loop containing nucleoside triphosphate hydrolases"/>
    <property type="match status" value="1"/>
</dbReference>
<evidence type="ECO:0000256" key="7">
    <source>
        <dbReference type="ARBA" id="ARBA00023204"/>
    </source>
</evidence>
<dbReference type="PIRSF" id="PIRSF003128">
    <property type="entry name" value="RecN"/>
    <property type="match status" value="1"/>
</dbReference>
<dbReference type="EMBL" id="JAHLFQ010000020">
    <property type="protein sequence ID" value="MBU3803337.1"/>
    <property type="molecule type" value="Genomic_DNA"/>
</dbReference>
<comment type="similarity">
    <text evidence="2 9">Belongs to the RecN family.</text>
</comment>
<dbReference type="Proteomes" id="UP000824229">
    <property type="component" value="Unassembled WGS sequence"/>
</dbReference>
<evidence type="ECO:0000256" key="4">
    <source>
        <dbReference type="ARBA" id="ARBA00022741"/>
    </source>
</evidence>
<dbReference type="InterPro" id="IPR004604">
    <property type="entry name" value="DNA_recomb/repair_RecN"/>
</dbReference>
<sequence length="562" mass="63452">MLTYMKVKNVALIEEVELFLSPNLNIFSGETGAGKSMLIDSIQFAIGNRSSKQMIRKGEDMASVTLCFEDELGLGLRYLESNEIPYEEREIILERVIYQSGRTLYKINGVISTRQIVKGLSEILIDVHGQHEPQSLLDISSHIRLLDSFGGKDFLEKKEVYHSLYEKWQEVRQALAKIGDNDRKKLQLRDMLTYQIQEIASAKLKVGEEEALKEQYDVLSHAEKIMMQCQKSYDFLDGDTEVSATLMLGKAIHALQDISDITSEISALYSQFLSIQAELQDATYQIRRFADEVEYSPELLLEIQNRLDLIYRLKQKYGGSIEEILAYKAECEKELAELEDGEQNKEKLEAQSIALKEELNELARILSEDRKKIAHKIEAAIDAHLHDLQMPHAKFEVAIDDLETFNSLGKNDVEFLIRTNLGEDVHPLSKIASGGEISRVMLAIKTVLFLGDTINTVIFDEIDTGISGLAAQKVAEKLALIAKDRQVLCITHLPQIAAMGDAHYLIEKCATDNKTTTHLKCLELQAIHEELCRLMGGIVSESTLQSAAELKNRAVNYKKQLI</sequence>
<keyword evidence="5 9" id="KW-0227">DNA damage</keyword>
<feature type="domain" description="RecF/RecN/SMC N-terminal" evidence="11">
    <location>
        <begin position="7"/>
        <end position="506"/>
    </location>
</feature>
<dbReference type="GO" id="GO:0043590">
    <property type="term" value="C:bacterial nucleoid"/>
    <property type="evidence" value="ECO:0007669"/>
    <property type="project" value="TreeGrafter"/>
</dbReference>
<dbReference type="GO" id="GO:0006281">
    <property type="term" value="P:DNA repair"/>
    <property type="evidence" value="ECO:0007669"/>
    <property type="project" value="UniProtKB-KW"/>
</dbReference>
<proteinExistence type="inferred from homology"/>
<dbReference type="GO" id="GO:0005524">
    <property type="term" value="F:ATP binding"/>
    <property type="evidence" value="ECO:0007669"/>
    <property type="project" value="UniProtKB-KW"/>
</dbReference>
<comment type="function">
    <text evidence="1 9">May be involved in recombinational repair of damaged DNA.</text>
</comment>
<reference evidence="12" key="1">
    <citation type="journal article" date="2021" name="PeerJ">
        <title>Extensive microbial diversity within the chicken gut microbiome revealed by metagenomics and culture.</title>
        <authorList>
            <person name="Gilroy R."/>
            <person name="Ravi A."/>
            <person name="Getino M."/>
            <person name="Pursley I."/>
            <person name="Horton D.L."/>
            <person name="Alikhan N.F."/>
            <person name="Baker D."/>
            <person name="Gharbi K."/>
            <person name="Hall N."/>
            <person name="Watson M."/>
            <person name="Adriaenssens E.M."/>
            <person name="Foster-Nyarko E."/>
            <person name="Jarju S."/>
            <person name="Secka A."/>
            <person name="Antonio M."/>
            <person name="Oren A."/>
            <person name="Chaudhuri R.R."/>
            <person name="La Ragione R."/>
            <person name="Hildebrand F."/>
            <person name="Pallen M.J."/>
        </authorList>
    </citation>
    <scope>NUCLEOTIDE SEQUENCE</scope>
    <source>
        <strain evidence="12">B5-657</strain>
    </source>
</reference>
<comment type="caution">
    <text evidence="12">The sequence shown here is derived from an EMBL/GenBank/DDBJ whole genome shotgun (WGS) entry which is preliminary data.</text>
</comment>
<keyword evidence="7 9" id="KW-0234">DNA repair</keyword>
<keyword evidence="4" id="KW-0547">Nucleotide-binding</keyword>
<evidence type="ECO:0000256" key="9">
    <source>
        <dbReference type="PIRNR" id="PIRNR003128"/>
    </source>
</evidence>